<keyword evidence="3" id="KW-1185">Reference proteome</keyword>
<sequence length="491" mass="52851">MSAYKRVENRKYNEDEINYVISRAQAGWDNDTIAKAFKRDFAQYWGGREFTKKQVAYIRVSYKVPWGVVETYKGPVPQFTGSPALDAIPGPSSSAQQKGKQVFRPSEASSSPAQVSALDTVNNFIPMTSAQYEQAQPFGGVTAGPTGHGQNMASSLPSMANNTGDMGGNFYLQPPANPSSTSVGDHSGIDTSGTRMTRGNVDIDSFDFFAADFFDPGRPIPELSKANSTTAAPQNLGAGHADLEAMHSGQHGATQQGATQQADLNNLFANTPIQSVEQQQQPDIAAAQGIQASTGNATNFDMPSHQQPDQAAQTVPHTGFPPGYTAANAAVRDDHGVWYYDPHDNCRIALGHRHDMNGGVHFSGSLSLAQSFAAMHRTEGIGFLLGLAAAQELQGITGAPMNMLKEVTEIARDAVPDDHRRRMTPPKPEIVQRLTNINQQLPENQYYEPFTNQVAEYTMPAGYASRIGRQGEGATGNRYNQGAGPSGRPAQ</sequence>
<dbReference type="EMBL" id="KN714717">
    <property type="protein sequence ID" value="KUI58668.1"/>
    <property type="molecule type" value="Genomic_DNA"/>
</dbReference>
<feature type="region of interest" description="Disordered" evidence="1">
    <location>
        <begin position="468"/>
        <end position="491"/>
    </location>
</feature>
<feature type="region of interest" description="Disordered" evidence="1">
    <location>
        <begin position="83"/>
        <end position="114"/>
    </location>
</feature>
<reference evidence="3" key="1">
    <citation type="submission" date="2014-12" db="EMBL/GenBank/DDBJ databases">
        <title>Genome Sequence of Valsa Canker Pathogens Uncovers a Specific Adaption of Colonization on Woody Bark.</title>
        <authorList>
            <person name="Yin Z."/>
            <person name="Liu H."/>
            <person name="Gao X."/>
            <person name="Li Z."/>
            <person name="Song N."/>
            <person name="Ke X."/>
            <person name="Dai Q."/>
            <person name="Wu Y."/>
            <person name="Sun Y."/>
            <person name="Xu J.-R."/>
            <person name="Kang Z.K."/>
            <person name="Wang L."/>
            <person name="Huang L."/>
        </authorList>
    </citation>
    <scope>NUCLEOTIDE SEQUENCE [LARGE SCALE GENOMIC DNA]</scope>
    <source>
        <strain evidence="3">SXYL134</strain>
    </source>
</reference>
<dbReference type="OrthoDB" id="5238642at2759"/>
<name>A0A194V457_CYTMA</name>
<gene>
    <name evidence="2" type="ORF">VP1G_05977</name>
</gene>
<evidence type="ECO:0000313" key="2">
    <source>
        <dbReference type="EMBL" id="KUI58668.1"/>
    </source>
</evidence>
<evidence type="ECO:0000256" key="1">
    <source>
        <dbReference type="SAM" id="MobiDB-lite"/>
    </source>
</evidence>
<dbReference type="AlphaFoldDB" id="A0A194V457"/>
<protein>
    <submittedName>
        <fullName evidence="2">Uncharacterized protein</fullName>
    </submittedName>
</protein>
<proteinExistence type="predicted"/>
<evidence type="ECO:0000313" key="3">
    <source>
        <dbReference type="Proteomes" id="UP000078576"/>
    </source>
</evidence>
<accession>A0A194V457</accession>
<organism evidence="2 3">
    <name type="scientific">Cytospora mali</name>
    <name type="common">Apple Valsa canker fungus</name>
    <name type="synonym">Valsa mali</name>
    <dbReference type="NCBI Taxonomy" id="578113"/>
    <lineage>
        <taxon>Eukaryota</taxon>
        <taxon>Fungi</taxon>
        <taxon>Dikarya</taxon>
        <taxon>Ascomycota</taxon>
        <taxon>Pezizomycotina</taxon>
        <taxon>Sordariomycetes</taxon>
        <taxon>Sordariomycetidae</taxon>
        <taxon>Diaporthales</taxon>
        <taxon>Cytosporaceae</taxon>
        <taxon>Cytospora</taxon>
    </lineage>
</organism>
<dbReference type="Proteomes" id="UP000078576">
    <property type="component" value="Unassembled WGS sequence"/>
</dbReference>